<feature type="domain" description="Putative auto-transporter adhesin head GIN" evidence="3">
    <location>
        <begin position="256"/>
        <end position="313"/>
    </location>
</feature>
<gene>
    <name evidence="4" type="ORF">F1654_00295</name>
</gene>
<sequence length="331" mass="32392">MMKIYASGLAALTLGAAPAALAQQGQGYDAGVVQIANFIGNIEIREGGERIVVEARPGAGGQDAASVRLSGGVVAIDGGQSVGRVNCRRRDGEAYIGARGGWFGLGGAQTALSDYPSLVITAPASMGLVIRQSLYQGEAGALGEADLEMRSCAHFRAGDIAGPLTARMSGSGALTAGNVGADADLVLSGSGRVTTGDIAGAADARISGSGAVRTGDISGPSSVTVSGSGGFQAGEIGDLTAVVSGSGSVRASGQTGALTTRISGSGSVRLGSGRADPLRATISGSGSVRHGGEAANADVNISGSGSVRASRFTGETRWRGRGAPPASSAAD</sequence>
<evidence type="ECO:0000259" key="3">
    <source>
        <dbReference type="Pfam" id="PF10988"/>
    </source>
</evidence>
<evidence type="ECO:0000256" key="1">
    <source>
        <dbReference type="SAM" id="MobiDB-lite"/>
    </source>
</evidence>
<dbReference type="Proteomes" id="UP000325122">
    <property type="component" value="Unassembled WGS sequence"/>
</dbReference>
<protein>
    <recommendedName>
        <fullName evidence="3">Putative auto-transporter adhesin head GIN domain-containing protein</fullName>
    </recommendedName>
</protein>
<evidence type="ECO:0000313" key="5">
    <source>
        <dbReference type="Proteomes" id="UP000325122"/>
    </source>
</evidence>
<reference evidence="4 5" key="1">
    <citation type="submission" date="2019-09" db="EMBL/GenBank/DDBJ databases">
        <authorList>
            <person name="Kevbrin V."/>
            <person name="Grouzdev D.S."/>
        </authorList>
    </citation>
    <scope>NUCLEOTIDE SEQUENCE [LARGE SCALE GENOMIC DNA]</scope>
    <source>
        <strain evidence="4 5">G-192</strain>
    </source>
</reference>
<dbReference type="Pfam" id="PF10988">
    <property type="entry name" value="DUF2807"/>
    <property type="match status" value="1"/>
</dbReference>
<organism evidence="4 5">
    <name type="scientific">Alkalicaulis satelles</name>
    <dbReference type="NCBI Taxonomy" id="2609175"/>
    <lineage>
        <taxon>Bacteria</taxon>
        <taxon>Pseudomonadati</taxon>
        <taxon>Pseudomonadota</taxon>
        <taxon>Alphaproteobacteria</taxon>
        <taxon>Maricaulales</taxon>
        <taxon>Maricaulaceae</taxon>
        <taxon>Alkalicaulis</taxon>
    </lineage>
</organism>
<dbReference type="RefSeq" id="WP_150021520.1">
    <property type="nucleotide sequence ID" value="NZ_VWOJ01000001.1"/>
</dbReference>
<proteinExistence type="predicted"/>
<keyword evidence="2" id="KW-0732">Signal</keyword>
<keyword evidence="5" id="KW-1185">Reference proteome</keyword>
<evidence type="ECO:0000313" key="4">
    <source>
        <dbReference type="EMBL" id="KAA5804489.1"/>
    </source>
</evidence>
<feature type="chain" id="PRO_5024345375" description="Putative auto-transporter adhesin head GIN domain-containing protein" evidence="2">
    <location>
        <begin position="23"/>
        <end position="331"/>
    </location>
</feature>
<accession>A0A5M6ZI89</accession>
<dbReference type="InterPro" id="IPR021255">
    <property type="entry name" value="DUF2807"/>
</dbReference>
<feature type="region of interest" description="Disordered" evidence="1">
    <location>
        <begin position="268"/>
        <end position="306"/>
    </location>
</feature>
<dbReference type="EMBL" id="VWOJ01000001">
    <property type="protein sequence ID" value="KAA5804489.1"/>
    <property type="molecule type" value="Genomic_DNA"/>
</dbReference>
<evidence type="ECO:0000256" key="2">
    <source>
        <dbReference type="SAM" id="SignalP"/>
    </source>
</evidence>
<comment type="caution">
    <text evidence="4">The sequence shown here is derived from an EMBL/GenBank/DDBJ whole genome shotgun (WGS) entry which is preliminary data.</text>
</comment>
<dbReference type="AlphaFoldDB" id="A0A5M6ZI89"/>
<name>A0A5M6ZI89_9PROT</name>
<dbReference type="Gene3D" id="2.160.20.120">
    <property type="match status" value="1"/>
</dbReference>
<feature type="signal peptide" evidence="2">
    <location>
        <begin position="1"/>
        <end position="22"/>
    </location>
</feature>